<dbReference type="Gene3D" id="3.40.50.720">
    <property type="entry name" value="NAD(P)-binding Rossmann-like Domain"/>
    <property type="match status" value="1"/>
</dbReference>
<accession>A0ABQ6CI53</accession>
<name>A0ABQ6CI53_9HYPH</name>
<reference evidence="3" key="1">
    <citation type="journal article" date="2019" name="Int. J. Syst. Evol. Microbiol.">
        <title>The Global Catalogue of Microorganisms (GCM) 10K type strain sequencing project: providing services to taxonomists for standard genome sequencing and annotation.</title>
        <authorList>
            <consortium name="The Broad Institute Genomics Platform"/>
            <consortium name="The Broad Institute Genome Sequencing Center for Infectious Disease"/>
            <person name="Wu L."/>
            <person name="Ma J."/>
        </authorList>
    </citation>
    <scope>NUCLEOTIDE SEQUENCE [LARGE SCALE GENOMIC DNA]</scope>
    <source>
        <strain evidence="3">NBRC 101365</strain>
    </source>
</reference>
<dbReference type="SUPFAM" id="SSF51735">
    <property type="entry name" value="NAD(P)-binding Rossmann-fold domains"/>
    <property type="match status" value="1"/>
</dbReference>
<dbReference type="RefSeq" id="WP_284311199.1">
    <property type="nucleotide sequence ID" value="NZ_BSPC01000011.1"/>
</dbReference>
<keyword evidence="3" id="KW-1185">Reference proteome</keyword>
<dbReference type="InterPro" id="IPR036291">
    <property type="entry name" value="NAD(P)-bd_dom_sf"/>
</dbReference>
<dbReference type="CDD" id="cd05266">
    <property type="entry name" value="SDR_a4"/>
    <property type="match status" value="1"/>
</dbReference>
<comment type="caution">
    <text evidence="2">The sequence shown here is derived from an EMBL/GenBank/DDBJ whole genome shotgun (WGS) entry which is preliminary data.</text>
</comment>
<sequence length="289" mass="31785">MNLLIFGLGYTASHFAARYGRRFAHVAGTYRSPTPGERLPDLPDVERLEFDGLKASSAIEAVVASATHILTSIAPDDEGDPVLRHFGGAIAQAPHLAWIGYLSTVGVYGDADGAWIDETAPLRPTLERNGVRVRVEQAWLDLARRRGADAQIFRLAGIYGPGRNAIVNLRRGTARRVVKPGQVFNRIHVEDIAGTVMAGIDHPKAGPFFNVTDNEPAPPQDVVTFAARRLGVEPPPEIAYEAAQMSPMARSFYGENKRVSNRRIREDLGYRLRYPTYREGIHACFQADA</sequence>
<gene>
    <name evidence="2" type="ORF">GCM10007874_14060</name>
</gene>
<dbReference type="Proteomes" id="UP001156882">
    <property type="component" value="Unassembled WGS sequence"/>
</dbReference>
<organism evidence="2 3">
    <name type="scientific">Labrys miyagiensis</name>
    <dbReference type="NCBI Taxonomy" id="346912"/>
    <lineage>
        <taxon>Bacteria</taxon>
        <taxon>Pseudomonadati</taxon>
        <taxon>Pseudomonadota</taxon>
        <taxon>Alphaproteobacteria</taxon>
        <taxon>Hyphomicrobiales</taxon>
        <taxon>Xanthobacteraceae</taxon>
        <taxon>Labrys</taxon>
    </lineage>
</organism>
<dbReference type="PANTHER" id="PTHR43574">
    <property type="entry name" value="EPIMERASE-RELATED"/>
    <property type="match status" value="1"/>
</dbReference>
<protein>
    <submittedName>
        <fullName evidence="2">NAD(P)-dependent oxidoreductase</fullName>
    </submittedName>
</protein>
<evidence type="ECO:0000313" key="3">
    <source>
        <dbReference type="Proteomes" id="UP001156882"/>
    </source>
</evidence>
<dbReference type="EMBL" id="BSPC01000011">
    <property type="protein sequence ID" value="GLS18389.1"/>
    <property type="molecule type" value="Genomic_DNA"/>
</dbReference>
<keyword evidence="1" id="KW-0520">NAD</keyword>
<proteinExistence type="predicted"/>
<evidence type="ECO:0000256" key="1">
    <source>
        <dbReference type="ARBA" id="ARBA00023027"/>
    </source>
</evidence>
<evidence type="ECO:0000313" key="2">
    <source>
        <dbReference type="EMBL" id="GLS18389.1"/>
    </source>
</evidence>